<dbReference type="PROSITE" id="PS51296">
    <property type="entry name" value="RIESKE"/>
    <property type="match status" value="1"/>
</dbReference>
<dbReference type="KEGG" id="acr:Acry_1003"/>
<dbReference type="PANTHER" id="PTHR43756:SF5">
    <property type="entry name" value="CHOLINE MONOOXYGENASE, CHLOROPLASTIC"/>
    <property type="match status" value="1"/>
</dbReference>
<evidence type="ECO:0000256" key="1">
    <source>
        <dbReference type="ARBA" id="ARBA00001962"/>
    </source>
</evidence>
<dbReference type="HOGENOM" id="CLU_026244_3_0_5"/>
<evidence type="ECO:0000313" key="9">
    <source>
        <dbReference type="Proteomes" id="UP000000245"/>
    </source>
</evidence>
<evidence type="ECO:0000313" key="8">
    <source>
        <dbReference type="EMBL" id="ABQ30220.1"/>
    </source>
</evidence>
<dbReference type="PRINTS" id="PR00090">
    <property type="entry name" value="RNGDIOXGNASE"/>
</dbReference>
<dbReference type="EMBL" id="CP000697">
    <property type="protein sequence ID" value="ABQ30220.1"/>
    <property type="molecule type" value="Genomic_DNA"/>
</dbReference>
<keyword evidence="3" id="KW-0479">Metal-binding</keyword>
<dbReference type="InterPro" id="IPR001663">
    <property type="entry name" value="Rng_hydr_dOase-A"/>
</dbReference>
<keyword evidence="9" id="KW-1185">Reference proteome</keyword>
<keyword evidence="6" id="KW-0411">Iron-sulfur</keyword>
<accession>A5FX88</accession>
<name>A5FX88_ACICJ</name>
<dbReference type="CDD" id="cd03469">
    <property type="entry name" value="Rieske_RO_Alpha_N"/>
    <property type="match status" value="1"/>
</dbReference>
<evidence type="ECO:0000256" key="5">
    <source>
        <dbReference type="ARBA" id="ARBA00023004"/>
    </source>
</evidence>
<dbReference type="PANTHER" id="PTHR43756">
    <property type="entry name" value="CHOLINE MONOOXYGENASE, CHLOROPLASTIC"/>
    <property type="match status" value="1"/>
</dbReference>
<dbReference type="InterPro" id="IPR015879">
    <property type="entry name" value="Ring_hydroxy_dOase_asu_C_dom"/>
</dbReference>
<evidence type="ECO:0000256" key="3">
    <source>
        <dbReference type="ARBA" id="ARBA00022723"/>
    </source>
</evidence>
<dbReference type="Proteomes" id="UP000000245">
    <property type="component" value="Chromosome"/>
</dbReference>
<dbReference type="CDD" id="cd08884">
    <property type="entry name" value="RHO_alpha_C_GbcA-like"/>
    <property type="match status" value="1"/>
</dbReference>
<dbReference type="GO" id="GO:0005506">
    <property type="term" value="F:iron ion binding"/>
    <property type="evidence" value="ECO:0007669"/>
    <property type="project" value="InterPro"/>
</dbReference>
<dbReference type="Gene3D" id="3.90.380.10">
    <property type="entry name" value="Naphthalene 1,2-dioxygenase Alpha Subunit, Chain A, domain 1"/>
    <property type="match status" value="1"/>
</dbReference>
<dbReference type="SUPFAM" id="SSF55961">
    <property type="entry name" value="Bet v1-like"/>
    <property type="match status" value="1"/>
</dbReference>
<keyword evidence="2" id="KW-0001">2Fe-2S</keyword>
<protein>
    <submittedName>
        <fullName evidence="8">Rieske (2Fe-2S) domain protein</fullName>
    </submittedName>
</protein>
<dbReference type="InterPro" id="IPR017941">
    <property type="entry name" value="Rieske_2Fe-2S"/>
</dbReference>
<gene>
    <name evidence="8" type="ordered locus">Acry_1003</name>
</gene>
<evidence type="ECO:0000256" key="6">
    <source>
        <dbReference type="ARBA" id="ARBA00023014"/>
    </source>
</evidence>
<dbReference type="eggNOG" id="COG4638">
    <property type="taxonomic scope" value="Bacteria"/>
</dbReference>
<organism evidence="8 9">
    <name type="scientific">Acidiphilium cryptum (strain JF-5)</name>
    <dbReference type="NCBI Taxonomy" id="349163"/>
    <lineage>
        <taxon>Bacteria</taxon>
        <taxon>Pseudomonadati</taxon>
        <taxon>Pseudomonadota</taxon>
        <taxon>Alphaproteobacteria</taxon>
        <taxon>Acetobacterales</taxon>
        <taxon>Acidocellaceae</taxon>
        <taxon>Acidiphilium</taxon>
    </lineage>
</organism>
<feature type="domain" description="Rieske" evidence="7">
    <location>
        <begin position="45"/>
        <end position="151"/>
    </location>
</feature>
<keyword evidence="4" id="KW-0560">Oxidoreductase</keyword>
<dbReference type="AlphaFoldDB" id="A5FX88"/>
<evidence type="ECO:0000259" key="7">
    <source>
        <dbReference type="PROSITE" id="PS51296"/>
    </source>
</evidence>
<dbReference type="Gene3D" id="2.102.10.10">
    <property type="entry name" value="Rieske [2Fe-2S] iron-sulphur domain"/>
    <property type="match status" value="1"/>
</dbReference>
<dbReference type="InterPro" id="IPR036922">
    <property type="entry name" value="Rieske_2Fe-2S_sf"/>
</dbReference>
<keyword evidence="5" id="KW-0408">Iron</keyword>
<dbReference type="Pfam" id="PF00848">
    <property type="entry name" value="Ring_hydroxyl_A"/>
    <property type="match status" value="1"/>
</dbReference>
<proteinExistence type="predicted"/>
<reference evidence="8 9" key="1">
    <citation type="submission" date="2007-05" db="EMBL/GenBank/DDBJ databases">
        <title>Complete sequence of chromosome of Acidiphilium cryptum JF-5.</title>
        <authorList>
            <consortium name="US DOE Joint Genome Institute"/>
            <person name="Copeland A."/>
            <person name="Lucas S."/>
            <person name="Lapidus A."/>
            <person name="Barry K."/>
            <person name="Detter J.C."/>
            <person name="Glavina del Rio T."/>
            <person name="Hammon N."/>
            <person name="Israni S."/>
            <person name="Dalin E."/>
            <person name="Tice H."/>
            <person name="Pitluck S."/>
            <person name="Sims D."/>
            <person name="Brettin T."/>
            <person name="Bruce D."/>
            <person name="Han C."/>
            <person name="Schmutz J."/>
            <person name="Larimer F."/>
            <person name="Land M."/>
            <person name="Hauser L."/>
            <person name="Kyrpides N."/>
            <person name="Kim E."/>
            <person name="Magnuson T."/>
            <person name="Richardson P."/>
        </authorList>
    </citation>
    <scope>NUCLEOTIDE SEQUENCE [LARGE SCALE GENOMIC DNA]</scope>
    <source>
        <strain evidence="8 9">JF-5</strain>
    </source>
</reference>
<sequence length="423" mass="47684">MADVASPALRDLVARRRRGYMLERDFYTDPDVFRADLEYIFNRHWIFVGVEPDVPEPGDVMTLKIGDNDILICRDDDGAIHAMHNVCRHRAARLVSTEKATVGRLVCPYHAWTYGLDGALVHAEHMGEDFDHSCHGLKKIHLRSLEGLLFVCLAEEPPADFDEMARIVGPYIAPHEIANCKVAQQIDLIEEGNWKLTMENNRECYHCALNHPELTTSIFEFGFGFDAREDDPARAALRRNYDDMVAQSCSAWAASGFPSEEIGHLDDMVSGFRIGRMPMDRDGESQTLDTKVASRRLLGQAKEKRLGDLSFHTQPNSWHHFMSDHIVTFSVLPLSPDRTLLRTKWLVHRDAIQGVDYDLENLIRVWRETNLQDGALVGLAQAGASGAGYVPGPYSAETEGQVEAFANWYVRRMAAHLGIEPAR</sequence>
<dbReference type="Pfam" id="PF00355">
    <property type="entry name" value="Rieske"/>
    <property type="match status" value="1"/>
</dbReference>
<dbReference type="STRING" id="349163.Acry_1003"/>
<dbReference type="SUPFAM" id="SSF50022">
    <property type="entry name" value="ISP domain"/>
    <property type="match status" value="1"/>
</dbReference>
<dbReference type="GO" id="GO:0016491">
    <property type="term" value="F:oxidoreductase activity"/>
    <property type="evidence" value="ECO:0007669"/>
    <property type="project" value="UniProtKB-KW"/>
</dbReference>
<evidence type="ECO:0000256" key="2">
    <source>
        <dbReference type="ARBA" id="ARBA00022714"/>
    </source>
</evidence>
<dbReference type="RefSeq" id="WP_011941920.1">
    <property type="nucleotide sequence ID" value="NC_009484.1"/>
</dbReference>
<dbReference type="GO" id="GO:0051537">
    <property type="term" value="F:2 iron, 2 sulfur cluster binding"/>
    <property type="evidence" value="ECO:0007669"/>
    <property type="project" value="UniProtKB-KW"/>
</dbReference>
<comment type="cofactor">
    <cofactor evidence="1">
        <name>Fe cation</name>
        <dbReference type="ChEBI" id="CHEBI:24875"/>
    </cofactor>
</comment>
<evidence type="ECO:0000256" key="4">
    <source>
        <dbReference type="ARBA" id="ARBA00023002"/>
    </source>
</evidence>